<protein>
    <recommendedName>
        <fullName evidence="3">Pilus assembly protein PilO</fullName>
    </recommendedName>
</protein>
<keyword evidence="2" id="KW-1185">Reference proteome</keyword>
<dbReference type="RefSeq" id="WP_034474453.1">
    <property type="nucleotide sequence ID" value="NZ_JFHD01000066.1"/>
</dbReference>
<dbReference type="InterPro" id="IPR014717">
    <property type="entry name" value="Transl_elong_EF1B/ribsomal_bS6"/>
</dbReference>
<gene>
    <name evidence="1" type="ORF">BG60_33925</name>
</gene>
<accession>A0A656Q8M3</accession>
<name>A0A656Q8M3_9BURK</name>
<comment type="caution">
    <text evidence="1">The sequence shown here is derived from an EMBL/GenBank/DDBJ whole genome shotgun (WGS) entry which is preliminary data.</text>
</comment>
<evidence type="ECO:0000313" key="1">
    <source>
        <dbReference type="EMBL" id="KDR24805.1"/>
    </source>
</evidence>
<dbReference type="AlphaFoldDB" id="A0A656Q8M3"/>
<proteinExistence type="predicted"/>
<evidence type="ECO:0000313" key="2">
    <source>
        <dbReference type="Proteomes" id="UP000027451"/>
    </source>
</evidence>
<evidence type="ECO:0008006" key="3">
    <source>
        <dbReference type="Google" id="ProtNLM"/>
    </source>
</evidence>
<organism evidence="1 2">
    <name type="scientific">Caballeronia zhejiangensis</name>
    <dbReference type="NCBI Taxonomy" id="871203"/>
    <lineage>
        <taxon>Bacteria</taxon>
        <taxon>Pseudomonadati</taxon>
        <taxon>Pseudomonadota</taxon>
        <taxon>Betaproteobacteria</taxon>
        <taxon>Burkholderiales</taxon>
        <taxon>Burkholderiaceae</taxon>
        <taxon>Caballeronia</taxon>
    </lineage>
</organism>
<dbReference type="Gene3D" id="3.30.70.60">
    <property type="match status" value="1"/>
</dbReference>
<dbReference type="Proteomes" id="UP000027451">
    <property type="component" value="Unassembled WGS sequence"/>
</dbReference>
<dbReference type="EMBL" id="JFHD01000066">
    <property type="protein sequence ID" value="KDR24805.1"/>
    <property type="molecule type" value="Genomic_DNA"/>
</dbReference>
<sequence>MNRLVWELRRAQWRLGTFGLLAVLLIAGAAIVALTDILPLHRDIAQREADLNARAVHLTQPPPPSPDEAVAPVSPEERYFVFLHSLHAIAAKNGIAIPQITYQLAAQEKDDPSLRRYVVETTFSATYLQFRGFMHELRTLPGLRCERLTLSRPNIGVTQLEVRLQCAFLVEATK</sequence>
<reference evidence="1 2" key="1">
    <citation type="submission" date="2014-03" db="EMBL/GenBank/DDBJ databases">
        <title>Draft Genome Sequences of Four Burkholderia Strains.</title>
        <authorList>
            <person name="Liu X.Y."/>
            <person name="Li C.X."/>
            <person name="Xu J.H."/>
        </authorList>
    </citation>
    <scope>NUCLEOTIDE SEQUENCE [LARGE SCALE GENOMIC DNA]</scope>
    <source>
        <strain evidence="1 2">OP-1</strain>
    </source>
</reference>